<evidence type="ECO:0000313" key="1">
    <source>
        <dbReference type="EMBL" id="RKP29094.1"/>
    </source>
</evidence>
<organism evidence="1 2">
    <name type="scientific">Metschnikowia bicuspidata</name>
    <dbReference type="NCBI Taxonomy" id="27322"/>
    <lineage>
        <taxon>Eukaryota</taxon>
        <taxon>Fungi</taxon>
        <taxon>Dikarya</taxon>
        <taxon>Ascomycota</taxon>
        <taxon>Saccharomycotina</taxon>
        <taxon>Pichiomycetes</taxon>
        <taxon>Metschnikowiaceae</taxon>
        <taxon>Metschnikowia</taxon>
    </lineage>
</organism>
<dbReference type="EMBL" id="ML004511">
    <property type="protein sequence ID" value="RKP29094.1"/>
    <property type="molecule type" value="Genomic_DNA"/>
</dbReference>
<evidence type="ECO:0000313" key="2">
    <source>
        <dbReference type="Proteomes" id="UP000268321"/>
    </source>
</evidence>
<dbReference type="SUPFAM" id="SSF56784">
    <property type="entry name" value="HAD-like"/>
    <property type="match status" value="1"/>
</dbReference>
<gene>
    <name evidence="1" type="ORF">METBISCDRAFT_28515</name>
</gene>
<reference evidence="2" key="1">
    <citation type="journal article" date="2018" name="Nat. Microbiol.">
        <title>Leveraging single-cell genomics to expand the fungal tree of life.</title>
        <authorList>
            <person name="Ahrendt S.R."/>
            <person name="Quandt C.A."/>
            <person name="Ciobanu D."/>
            <person name="Clum A."/>
            <person name="Salamov A."/>
            <person name="Andreopoulos B."/>
            <person name="Cheng J.F."/>
            <person name="Woyke T."/>
            <person name="Pelin A."/>
            <person name="Henrissat B."/>
            <person name="Reynolds N.K."/>
            <person name="Benny G.L."/>
            <person name="Smith M.E."/>
            <person name="James T.Y."/>
            <person name="Grigoriev I.V."/>
        </authorList>
    </citation>
    <scope>NUCLEOTIDE SEQUENCE [LARGE SCALE GENOMIC DNA]</scope>
    <source>
        <strain evidence="2">Baker2002</strain>
    </source>
</reference>
<dbReference type="OrthoDB" id="40579at2759"/>
<dbReference type="PROSITE" id="PS01228">
    <property type="entry name" value="COF_1"/>
    <property type="match status" value="1"/>
</dbReference>
<dbReference type="Gene3D" id="3.40.50.1000">
    <property type="entry name" value="HAD superfamily/HAD-like"/>
    <property type="match status" value="1"/>
</dbReference>
<dbReference type="InterPro" id="IPR036412">
    <property type="entry name" value="HAD-like_sf"/>
</dbReference>
<sequence>MNIRTSFLLFDLNGTLVNSNDAHPEPPTDLDQFFHLTHAFEHGVCANYGLLGKEVSGASALLDTLARQFSQLWAIVTSGSSALATAWVRALFREQSIPLVFITTFSKERLLAAGVTYVIEDHTCVRISSYGDDLVTF</sequence>
<dbReference type="InterPro" id="IPR023198">
    <property type="entry name" value="PGP-like_dom2"/>
</dbReference>
<keyword evidence="2" id="KW-1185">Reference proteome</keyword>
<accession>A0A4P9Z8P1</accession>
<evidence type="ECO:0008006" key="3">
    <source>
        <dbReference type="Google" id="ProtNLM"/>
    </source>
</evidence>
<protein>
    <recommendedName>
        <fullName evidence="3">HAD-like protein</fullName>
    </recommendedName>
</protein>
<dbReference type="Proteomes" id="UP000268321">
    <property type="component" value="Unassembled WGS sequence"/>
</dbReference>
<dbReference type="AlphaFoldDB" id="A0A4P9Z8P1"/>
<dbReference type="InterPro" id="IPR023214">
    <property type="entry name" value="HAD_sf"/>
</dbReference>
<name>A0A4P9Z8P1_9ASCO</name>
<proteinExistence type="predicted"/>
<dbReference type="Gene3D" id="1.10.150.240">
    <property type="entry name" value="Putative phosphatase, domain 2"/>
    <property type="match status" value="1"/>
</dbReference>